<feature type="region of interest" description="Disordered" evidence="6">
    <location>
        <begin position="103"/>
        <end position="138"/>
    </location>
</feature>
<dbReference type="Pfam" id="PF00089">
    <property type="entry name" value="Trypsin"/>
    <property type="match status" value="2"/>
</dbReference>
<evidence type="ECO:0000256" key="1">
    <source>
        <dbReference type="ARBA" id="ARBA00022670"/>
    </source>
</evidence>
<evidence type="ECO:0000256" key="2">
    <source>
        <dbReference type="ARBA" id="ARBA00022801"/>
    </source>
</evidence>
<protein>
    <submittedName>
        <fullName evidence="9">(diamondback moth) hypothetical protein</fullName>
    </submittedName>
</protein>
<organism evidence="9 10">
    <name type="scientific">Plutella xylostella</name>
    <name type="common">Diamondback moth</name>
    <name type="synonym">Plutella maculipennis</name>
    <dbReference type="NCBI Taxonomy" id="51655"/>
    <lineage>
        <taxon>Eukaryota</taxon>
        <taxon>Metazoa</taxon>
        <taxon>Ecdysozoa</taxon>
        <taxon>Arthropoda</taxon>
        <taxon>Hexapoda</taxon>
        <taxon>Insecta</taxon>
        <taxon>Pterygota</taxon>
        <taxon>Neoptera</taxon>
        <taxon>Endopterygota</taxon>
        <taxon>Lepidoptera</taxon>
        <taxon>Glossata</taxon>
        <taxon>Ditrysia</taxon>
        <taxon>Yponomeutoidea</taxon>
        <taxon>Plutellidae</taxon>
        <taxon>Plutella</taxon>
    </lineage>
</organism>
<keyword evidence="3" id="KW-0720">Serine protease</keyword>
<dbReference type="GO" id="GO:0005615">
    <property type="term" value="C:extracellular space"/>
    <property type="evidence" value="ECO:0007669"/>
    <property type="project" value="TreeGrafter"/>
</dbReference>
<evidence type="ECO:0000256" key="3">
    <source>
        <dbReference type="ARBA" id="ARBA00022825"/>
    </source>
</evidence>
<feature type="domain" description="Peptidase S1" evidence="8">
    <location>
        <begin position="252"/>
        <end position="558"/>
    </location>
</feature>
<accession>A0A8S4G971</accession>
<keyword evidence="7" id="KW-0732">Signal</keyword>
<feature type="signal peptide" evidence="7">
    <location>
        <begin position="1"/>
        <end position="15"/>
    </location>
</feature>
<dbReference type="GO" id="GO:0004252">
    <property type="term" value="F:serine-type endopeptidase activity"/>
    <property type="evidence" value="ECO:0007669"/>
    <property type="project" value="InterPro"/>
</dbReference>
<dbReference type="InterPro" id="IPR001254">
    <property type="entry name" value="Trypsin_dom"/>
</dbReference>
<keyword evidence="4" id="KW-1015">Disulfide bond</keyword>
<dbReference type="InterPro" id="IPR000884">
    <property type="entry name" value="TSP1_rpt"/>
</dbReference>
<dbReference type="InterPro" id="IPR043504">
    <property type="entry name" value="Peptidase_S1_PA_chymotrypsin"/>
</dbReference>
<dbReference type="Gene3D" id="2.40.10.10">
    <property type="entry name" value="Trypsin-like serine proteases"/>
    <property type="match status" value="3"/>
</dbReference>
<dbReference type="GO" id="GO:0006508">
    <property type="term" value="P:proteolysis"/>
    <property type="evidence" value="ECO:0007669"/>
    <property type="project" value="UniProtKB-KW"/>
</dbReference>
<dbReference type="AlphaFoldDB" id="A0A8S4G971"/>
<sequence>MKWLLLLLFTIFSEATRDHRGRSVNTNATAIFDSFAREPYLLSPMNRKGLSRRLFSTWSRWSECHGGHRTRRKHCLKAEVCGDALRLEVSSCEEHEDLRRQLHKQKRKENIHRKSGYKQSMQVRQLNPPEPSQRRLRGFSPWSPWSSCSRTCTTVRRRYCRRASTCGRKVIRQSAYCYVEGGYCHRWIRGKMHRRKNPAYTVVDSESMPLPQHAIHPEDARPSPKEPECGRIGRVIGSAARRRMRMHDMMRIIGGRPAPPGKWPWQVAVLNRYKEAFCGGTLVSLRWAATAAHCVRARLYVRLGEHDLRRADRGELELRVSEAVLHPHYDPDTVVNDVALLREHDLRRADRGELELRVSGAVLHPHYDPDTVVNDVALLSPSLGEHDLRRADRGELELRVSGAVLHPHYDPDTVVNDVALLRLPAPARPDLGHGVACLPQGQPLRPRSPCTILGWGKRRATDDHGTRLLYEAQVSTIPQGVCRRSYWQYAITSDMVCAGRGRRDSCAGDSGGPLLCREGDKYYLQGITSFGDGCGKRGKFGIYTRTAGYVTWMKQVMAHKYFDD</sequence>
<dbReference type="PANTHER" id="PTHR24264">
    <property type="entry name" value="TRYPSIN-RELATED"/>
    <property type="match status" value="1"/>
</dbReference>
<dbReference type="EMBL" id="CAJHNJ030000128">
    <property type="protein sequence ID" value="CAG9136197.1"/>
    <property type="molecule type" value="Genomic_DNA"/>
</dbReference>
<keyword evidence="10" id="KW-1185">Reference proteome</keyword>
<feature type="compositionally biased region" description="Basic residues" evidence="6">
    <location>
        <begin position="103"/>
        <end position="116"/>
    </location>
</feature>
<dbReference type="FunFam" id="2.40.10.10:FF:000002">
    <property type="entry name" value="Transmembrane protease serine"/>
    <property type="match status" value="1"/>
</dbReference>
<dbReference type="PRINTS" id="PR00722">
    <property type="entry name" value="CHYMOTRYPSIN"/>
</dbReference>
<dbReference type="SMART" id="SM00020">
    <property type="entry name" value="Tryp_SPc"/>
    <property type="match status" value="1"/>
</dbReference>
<evidence type="ECO:0000313" key="10">
    <source>
        <dbReference type="Proteomes" id="UP000653454"/>
    </source>
</evidence>
<reference evidence="9" key="1">
    <citation type="submission" date="2020-11" db="EMBL/GenBank/DDBJ databases">
        <authorList>
            <person name="Whiteford S."/>
        </authorList>
    </citation>
    <scope>NUCLEOTIDE SEQUENCE</scope>
</reference>
<evidence type="ECO:0000256" key="7">
    <source>
        <dbReference type="SAM" id="SignalP"/>
    </source>
</evidence>
<comment type="caution">
    <text evidence="9">The sequence shown here is derived from an EMBL/GenBank/DDBJ whole genome shotgun (WGS) entry which is preliminary data.</text>
</comment>
<keyword evidence="2" id="KW-0378">Hydrolase</keyword>
<dbReference type="SUPFAM" id="SSF50494">
    <property type="entry name" value="Trypsin-like serine proteases"/>
    <property type="match status" value="2"/>
</dbReference>
<keyword evidence="1" id="KW-0645">Protease</keyword>
<dbReference type="SMART" id="SM00209">
    <property type="entry name" value="TSP1"/>
    <property type="match status" value="2"/>
</dbReference>
<evidence type="ECO:0000256" key="5">
    <source>
        <dbReference type="ARBA" id="ARBA00024195"/>
    </source>
</evidence>
<name>A0A8S4G971_PLUXY</name>
<evidence type="ECO:0000313" key="9">
    <source>
        <dbReference type="EMBL" id="CAG9136197.1"/>
    </source>
</evidence>
<dbReference type="PROSITE" id="PS00135">
    <property type="entry name" value="TRYPSIN_SER"/>
    <property type="match status" value="1"/>
</dbReference>
<evidence type="ECO:0000256" key="4">
    <source>
        <dbReference type="ARBA" id="ARBA00023157"/>
    </source>
</evidence>
<dbReference type="PANTHER" id="PTHR24264:SF54">
    <property type="entry name" value="PEPTIDASE S1 DOMAIN-CONTAINING PROTEIN"/>
    <property type="match status" value="1"/>
</dbReference>
<gene>
    <name evidence="9" type="ORF">PLXY2_LOCUS14460</name>
</gene>
<proteinExistence type="inferred from homology"/>
<evidence type="ECO:0000259" key="8">
    <source>
        <dbReference type="PROSITE" id="PS50240"/>
    </source>
</evidence>
<dbReference type="InterPro" id="IPR001314">
    <property type="entry name" value="Peptidase_S1A"/>
</dbReference>
<dbReference type="InterPro" id="IPR009003">
    <property type="entry name" value="Peptidase_S1_PA"/>
</dbReference>
<comment type="similarity">
    <text evidence="5">Belongs to the peptidase S1 family. CLIP subfamily.</text>
</comment>
<dbReference type="PROSITE" id="PS50092">
    <property type="entry name" value="TSP1"/>
    <property type="match status" value="1"/>
</dbReference>
<dbReference type="CDD" id="cd00190">
    <property type="entry name" value="Tryp_SPc"/>
    <property type="match status" value="1"/>
</dbReference>
<dbReference type="InterPro" id="IPR033116">
    <property type="entry name" value="TRYPSIN_SER"/>
</dbReference>
<dbReference type="Proteomes" id="UP000653454">
    <property type="component" value="Unassembled WGS sequence"/>
</dbReference>
<dbReference type="InterPro" id="IPR050127">
    <property type="entry name" value="Serine_Proteases_S1"/>
</dbReference>
<feature type="chain" id="PRO_5035805625" evidence="7">
    <location>
        <begin position="16"/>
        <end position="564"/>
    </location>
</feature>
<dbReference type="PROSITE" id="PS50240">
    <property type="entry name" value="TRYPSIN_DOM"/>
    <property type="match status" value="1"/>
</dbReference>
<evidence type="ECO:0000256" key="6">
    <source>
        <dbReference type="SAM" id="MobiDB-lite"/>
    </source>
</evidence>